<gene>
    <name evidence="1" type="ORF">A3I45_01785</name>
</gene>
<dbReference type="AlphaFoldDB" id="A0A1F7VGN8"/>
<evidence type="ECO:0000313" key="2">
    <source>
        <dbReference type="Proteomes" id="UP000177574"/>
    </source>
</evidence>
<reference evidence="1 2" key="1">
    <citation type="journal article" date="2016" name="Nat. Commun.">
        <title>Thousands of microbial genomes shed light on interconnected biogeochemical processes in an aquifer system.</title>
        <authorList>
            <person name="Anantharaman K."/>
            <person name="Brown C.T."/>
            <person name="Hug L.A."/>
            <person name="Sharon I."/>
            <person name="Castelle C.J."/>
            <person name="Probst A.J."/>
            <person name="Thomas B.C."/>
            <person name="Singh A."/>
            <person name="Wilkins M.J."/>
            <person name="Karaoz U."/>
            <person name="Brodie E.L."/>
            <person name="Williams K.H."/>
            <person name="Hubbard S.S."/>
            <person name="Banfield J.F."/>
        </authorList>
    </citation>
    <scope>NUCLEOTIDE SEQUENCE [LARGE SCALE GENOMIC DNA]</scope>
</reference>
<dbReference type="EMBL" id="MGET01000028">
    <property type="protein sequence ID" value="OGL89665.1"/>
    <property type="molecule type" value="Genomic_DNA"/>
</dbReference>
<sequence>MIASGVIDQEKFESLYAARGGMTPEMSALLTGSNNGALTITRENSGFLLNLLWGLGIGNENTILTEGPMNSEAFGNDPSRFASTGGWSLSVGNPMDHYSAHRFVTLTPEQQELVERVAKGIYRPCCGNSTLFPDCNHGMAMLGLLELMASQGLSEQEMYDAALSVNAYWFQETYLTIATFFESQGTPWETVPAQVALSAEYSSSSGYKQLVQKTAPVQAPSGGGGCGV</sequence>
<proteinExistence type="predicted"/>
<name>A0A1F7VGN8_9BACT</name>
<comment type="caution">
    <text evidence="1">The sequence shown here is derived from an EMBL/GenBank/DDBJ whole genome shotgun (WGS) entry which is preliminary data.</text>
</comment>
<accession>A0A1F7VGN8</accession>
<evidence type="ECO:0000313" key="1">
    <source>
        <dbReference type="EMBL" id="OGL89665.1"/>
    </source>
</evidence>
<protein>
    <submittedName>
        <fullName evidence="1">Uncharacterized protein</fullName>
    </submittedName>
</protein>
<dbReference type="Proteomes" id="UP000177574">
    <property type="component" value="Unassembled WGS sequence"/>
</dbReference>
<organism evidence="1 2">
    <name type="scientific">Candidatus Uhrbacteria bacterium RIFCSPLOWO2_02_FULL_53_10</name>
    <dbReference type="NCBI Taxonomy" id="1802411"/>
    <lineage>
        <taxon>Bacteria</taxon>
        <taxon>Candidatus Uhriibacteriota</taxon>
    </lineage>
</organism>